<dbReference type="EMBL" id="BQNB010020616">
    <property type="protein sequence ID" value="GJT97820.1"/>
    <property type="molecule type" value="Genomic_DNA"/>
</dbReference>
<name>A0ABQ5ICG9_9ASTR</name>
<reference evidence="1" key="2">
    <citation type="submission" date="2022-01" db="EMBL/GenBank/DDBJ databases">
        <authorList>
            <person name="Yamashiro T."/>
            <person name="Shiraishi A."/>
            <person name="Satake H."/>
            <person name="Nakayama K."/>
        </authorList>
    </citation>
    <scope>NUCLEOTIDE SEQUENCE</scope>
</reference>
<sequence length="386" mass="44630">MDECHKLLTDKVDLVNPKGHQIIRNVYKPLPLGGPPGQVTIEPQLFFNKDLEYLLSCDKERKTALSISKLKAARYLEFGLEELVPYLWVETSVESYQTNLNLEQPNWDASDFLFKEDYTIVNKPRAVIYRDRDDNKKMMRIDEVHKFSNGTLMRIRDKLDFMVKDFRLFKFNKGMETRKSTEDDKRRSEDFIEDHLKMEMEIGEYPVSLTNGGSLQDDVRLCLGDDLKKAQDHNQRQVKDESKDHYPKCTRYQMKNQITTFFCTNKTGLAQGAMSLGRDETLCPGVPELTRQLLQSNGDQMISEIHASEQLQKLTRSGTQFLGRGGKIQINHPRNYHSKKTLTTNNYAPDFLIASLITHQKSRFTLQPQRSLLQKTAQPSALSLAR</sequence>
<keyword evidence="2" id="KW-1185">Reference proteome</keyword>
<evidence type="ECO:0000313" key="1">
    <source>
        <dbReference type="EMBL" id="GJT97820.1"/>
    </source>
</evidence>
<dbReference type="Proteomes" id="UP001151760">
    <property type="component" value="Unassembled WGS sequence"/>
</dbReference>
<organism evidence="1 2">
    <name type="scientific">Tanacetum coccineum</name>
    <dbReference type="NCBI Taxonomy" id="301880"/>
    <lineage>
        <taxon>Eukaryota</taxon>
        <taxon>Viridiplantae</taxon>
        <taxon>Streptophyta</taxon>
        <taxon>Embryophyta</taxon>
        <taxon>Tracheophyta</taxon>
        <taxon>Spermatophyta</taxon>
        <taxon>Magnoliopsida</taxon>
        <taxon>eudicotyledons</taxon>
        <taxon>Gunneridae</taxon>
        <taxon>Pentapetalae</taxon>
        <taxon>asterids</taxon>
        <taxon>campanulids</taxon>
        <taxon>Asterales</taxon>
        <taxon>Asteraceae</taxon>
        <taxon>Asteroideae</taxon>
        <taxon>Anthemideae</taxon>
        <taxon>Anthemidinae</taxon>
        <taxon>Tanacetum</taxon>
    </lineage>
</organism>
<comment type="caution">
    <text evidence="1">The sequence shown here is derived from an EMBL/GenBank/DDBJ whole genome shotgun (WGS) entry which is preliminary data.</text>
</comment>
<protein>
    <submittedName>
        <fullName evidence="1">Uncharacterized protein</fullName>
    </submittedName>
</protein>
<reference evidence="1" key="1">
    <citation type="journal article" date="2022" name="Int. J. Mol. Sci.">
        <title>Draft Genome of Tanacetum Coccineum: Genomic Comparison of Closely Related Tanacetum-Family Plants.</title>
        <authorList>
            <person name="Yamashiro T."/>
            <person name="Shiraishi A."/>
            <person name="Nakayama K."/>
            <person name="Satake H."/>
        </authorList>
    </citation>
    <scope>NUCLEOTIDE SEQUENCE</scope>
</reference>
<gene>
    <name evidence="1" type="ORF">Tco_1093338</name>
</gene>
<accession>A0ABQ5ICG9</accession>
<proteinExistence type="predicted"/>
<evidence type="ECO:0000313" key="2">
    <source>
        <dbReference type="Proteomes" id="UP001151760"/>
    </source>
</evidence>